<dbReference type="ExpressionAtlas" id="Q9MAM2">
    <property type="expression patterns" value="baseline and differential"/>
</dbReference>
<name>Q9MAM2_ARATH</name>
<organism evidence="2">
    <name type="scientific">Arabidopsis thaliana</name>
    <name type="common">Mouse-ear cress</name>
    <dbReference type="NCBI Taxonomy" id="3702"/>
    <lineage>
        <taxon>Eukaryota</taxon>
        <taxon>Viridiplantae</taxon>
        <taxon>Streptophyta</taxon>
        <taxon>Embryophyta</taxon>
        <taxon>Tracheophyta</taxon>
        <taxon>Spermatophyta</taxon>
        <taxon>Magnoliopsida</taxon>
        <taxon>eudicotyledons</taxon>
        <taxon>Gunneridae</taxon>
        <taxon>Pentapetalae</taxon>
        <taxon>rosids</taxon>
        <taxon>malvids</taxon>
        <taxon>Brassicales</taxon>
        <taxon>Brassicaceae</taxon>
        <taxon>Camelineae</taxon>
        <taxon>Arabidopsis</taxon>
    </lineage>
</organism>
<feature type="compositionally biased region" description="Basic and acidic residues" evidence="1">
    <location>
        <begin position="43"/>
        <end position="56"/>
    </location>
</feature>
<evidence type="ECO:0000256" key="1">
    <source>
        <dbReference type="SAM" id="MobiDB-lite"/>
    </source>
</evidence>
<reference key="2">
    <citation type="journal article" date="2000" name="Nature">
        <title>Sequence and analysis of chromosome 1 of the plant Arabidopsis thaliana.</title>
        <authorList>
            <person name="Theologis A."/>
            <person name="Ecker J.R."/>
            <person name="Palm C.J."/>
            <person name="Federspiel N.A."/>
            <person name="Kaul S."/>
            <person name="White O."/>
            <person name="Alonso J."/>
            <person name="Altafi H."/>
            <person name="Araujo R."/>
            <person name="Bowman C.L."/>
            <person name="Brooks S.Y."/>
            <person name="Buehler E."/>
            <person name="Chan A."/>
            <person name="Chao Q."/>
            <person name="Chen H."/>
            <person name="Cheuk R.F."/>
            <person name="Chin C.W."/>
            <person name="Chung M.K."/>
            <person name="Conn L."/>
            <person name="Conway A.B."/>
            <person name="Conway A.R."/>
            <person name="Creasy T.H."/>
            <person name="Dewar K."/>
            <person name="Dunn P."/>
            <person name="Etgu P."/>
            <person name="Feldblyum T.V."/>
            <person name="Feng J."/>
            <person name="Fong B."/>
            <person name="Fujii C.Y."/>
            <person name="Gill J.E."/>
            <person name="Goldsmith A.D."/>
            <person name="Haas B."/>
            <person name="Hansen N.F."/>
            <person name="Hughes B."/>
            <person name="Huizar L."/>
            <person name="Hunter J.L."/>
            <person name="Jenkins J."/>
            <person name="Johnson-Hopson C."/>
            <person name="Khan S."/>
            <person name="Khaykin E."/>
            <person name="Kim C.J."/>
            <person name="Koo H.L."/>
            <person name="Kremenetskaia I."/>
            <person name="Kurtz D.B."/>
            <person name="Kwan A."/>
            <person name="Lam B."/>
            <person name="Langin-Hooper S."/>
            <person name="Lee A."/>
            <person name="Lee J.M."/>
            <person name="Lenz C.A."/>
            <person name="Li J.H."/>
            <person name="Li Y."/>
            <person name="Lin X."/>
            <person name="Liu S.X."/>
            <person name="Liu Z.A."/>
            <person name="Luros J.S."/>
            <person name="Maiti R."/>
            <person name="Marziali A."/>
            <person name="Militscher J."/>
            <person name="Miranda M."/>
            <person name="Nguyen M."/>
            <person name="Nierman W.C."/>
            <person name="Osborne B.I."/>
            <person name="Pai G."/>
            <person name="Peterson J."/>
            <person name="Pham P.K."/>
            <person name="Rizzo M."/>
            <person name="Rooney T."/>
            <person name="Rowley D."/>
            <person name="Sakano H."/>
            <person name="Salzberg S.L."/>
            <person name="Schwartz J.R."/>
            <person name="Shinn P."/>
            <person name="Southwick A.M."/>
            <person name="Sun H."/>
            <person name="Tallon L.J."/>
            <person name="Tambunga G."/>
            <person name="Toriumi M.J."/>
            <person name="Town C.D."/>
            <person name="Utterback T."/>
            <person name="Van Aken S."/>
            <person name="Vaysberg M."/>
            <person name="Vysotskaia V.S."/>
            <person name="Walker M."/>
            <person name="Wu D."/>
            <person name="Yu G."/>
            <person name="Fraser C.M."/>
            <person name="Venter J.C."/>
            <person name="Davis R.W."/>
        </authorList>
    </citation>
    <scope>NUCLEOTIDE SEQUENCE [LARGE SCALE GENOMIC DNA]</scope>
    <source>
        <strain>cv. Columbia</strain>
    </source>
</reference>
<dbReference type="AlphaFoldDB" id="Q9MAM2"/>
<dbReference type="Gene3D" id="3.30.310.80">
    <property type="entry name" value="Kinase associated domain 1, KA1"/>
    <property type="match status" value="1"/>
</dbReference>
<protein>
    <submittedName>
        <fullName evidence="2">T25K16.12</fullName>
    </submittedName>
</protein>
<reference evidence="2" key="3">
    <citation type="submission" date="2000-01" db="EMBL/GenBank/DDBJ databases">
        <authorList>
            <person name="Chao Q."/>
            <person name="Brooks S."/>
            <person name="Buehler E."/>
            <person name="Johnson-Hopson C."/>
            <person name="Khan S."/>
            <person name="Kim C."/>
            <person name="Shinn P."/>
            <person name="Altafi H."/>
            <person name="Bei B."/>
            <person name="Chin C."/>
            <person name="Chiou J."/>
            <person name="Choi E."/>
            <person name="Conn L."/>
            <person name="Conway A."/>
            <person name="Gonzalez A."/>
            <person name="Hansen N."/>
            <person name="Howing B."/>
            <person name="Koo T."/>
            <person name="Lam B."/>
            <person name="Lee J."/>
            <person name="Lenz C."/>
            <person name="Li J."/>
            <person name="Liu A."/>
            <person name="Liu J."/>
            <person name="Liu S."/>
            <person name="Mukharsky N."/>
            <person name="Nguyen M."/>
            <person name="Palm C."/>
            <person name="Pham P."/>
            <person name="Sakano H."/>
            <person name="Schwartz J."/>
            <person name="Southwick A."/>
            <person name="Thaveri A."/>
            <person name="Toriumi M."/>
            <person name="Vaysberg M."/>
            <person name="Yu G."/>
            <person name="Davis R."/>
            <person name="Federspiel N."/>
            <person name="Theologis A."/>
            <person name="Ecker J."/>
        </authorList>
    </citation>
    <scope>NUCLEOTIDE SEQUENCE</scope>
</reference>
<dbReference type="EMBL" id="AC007323">
    <property type="protein sequence ID" value="AAF26469.1"/>
    <property type="molecule type" value="Genomic_DNA"/>
</dbReference>
<sequence length="231" mass="26747">MEKRSDSESVEILGDWDSPPPEERIVMVSVPTSPESDYARSNQPKEIESRVSDKETASASGEVAARRVLPPWMDPSYEWGGGKWKVDGRKNKNKKEKEKEKEEIIPFKEIIEALLGNSGDKVQQDNKVFEVAPSLHVVELRKTGDDTLEFHKVYFRFNLYQPVQLPLILFVVIRFSMLKIIHYHQFTMAHIKEFVCMWDTHLYKEITNLNIWDTLSSTLVLAIWTVNASHE</sequence>
<evidence type="ECO:0000313" key="2">
    <source>
        <dbReference type="EMBL" id="AAF26469.1"/>
    </source>
</evidence>
<dbReference type="PhylomeDB" id="Q9MAM2"/>
<accession>Q9MAM2</accession>
<feature type="region of interest" description="Disordered" evidence="1">
    <location>
        <begin position="1"/>
        <end position="63"/>
    </location>
</feature>
<proteinExistence type="predicted"/>
<feature type="compositionally biased region" description="Polar residues" evidence="1">
    <location>
        <begin position="30"/>
        <end position="42"/>
    </location>
</feature>
<reference evidence="2" key="1">
    <citation type="submission" date="1999-12" db="EMBL/GenBank/DDBJ databases">
        <title>Genomic sequence for Arabidopsis thaliana BAC T25K16 from chromosome I.</title>
        <authorList>
            <person name="Dunn P."/>
            <person name="Shinn P."/>
            <person name="Brooks S."/>
            <person name="Buehler E."/>
            <person name="Chao Q."/>
            <person name="Johnson-Hopson C."/>
            <person name="Khan S."/>
            <person name="Kim C."/>
            <person name="Altafi H."/>
            <person name="Bei Q."/>
            <person name="Chin C."/>
            <person name="Chiou J."/>
            <person name="Choi E."/>
            <person name="Conn L."/>
            <person name="Conway A."/>
            <person name="Gonzales A."/>
            <person name="Hansen N."/>
            <person name="Howing B."/>
            <person name="Koo T."/>
            <person name="Lam B."/>
            <person name="Lee J."/>
            <person name="Lenz C."/>
            <person name="Li J."/>
            <person name="Liu A."/>
            <person name="Liu K."/>
            <person name="Liu S."/>
            <person name="Mukharsky N."/>
            <person name="Nguyen M."/>
            <person name="Palm C."/>
            <person name="Pham P."/>
            <person name="Sakano H."/>
            <person name="Schwartz J."/>
            <person name="Southwick A."/>
            <person name="Thaveri A."/>
            <person name="Toriumi M."/>
            <person name="Vaysberg M."/>
            <person name="Yu G."/>
            <person name="Federspiel N.A."/>
            <person name="Theologis A."/>
            <person name="Ecker J.R."/>
        </authorList>
    </citation>
    <scope>NUCLEOTIDE SEQUENCE</scope>
</reference>